<dbReference type="PATRIC" id="fig|1423718.3.peg.2078"/>
<keyword evidence="15" id="KW-1185">Reference proteome</keyword>
<dbReference type="InterPro" id="IPR001001">
    <property type="entry name" value="DNA_polIII_beta"/>
</dbReference>
<accession>A0A0R2ASV3</accession>
<dbReference type="AlphaFoldDB" id="A0A0R2ASV3"/>
<keyword evidence="6 10" id="KW-0548">Nucleotidyltransferase</keyword>
<name>A0A0R2ASV3_9LACO</name>
<keyword evidence="4 10" id="KW-0963">Cytoplasm</keyword>
<dbReference type="Gene3D" id="3.70.10.10">
    <property type="match status" value="1"/>
</dbReference>
<keyword evidence="7 10" id="KW-0235">DNA replication</keyword>
<sequence>MKFSVQRTAFIKYLTDVQRAISSKVTLEILRNIKLDLFSDGLTLTGSNADISIETIISIADEDANLQIFEEGSVALPARFFSEIVKKLPADTITIETDPNRFITKITSGSTEFSINGVDPDSFPHLPEVGATQSLQIPSDILKQVINQTVMAVSKQESRPMLMGVHLIIQDGTLLAVATDSHRLSQRKIQLDSAKDANYNIIVPGKSLDELAKMLTDSSEEIEIQIAENQILFILGHTSFYSRLLEGNYPDTERLIPATSETQVEFNASELLKAIDRASLLSHAGRSNVVKLSIDVDKQTVMISSNSPEVGMVEEALEFTNLNGNSLEISFNPDYMKEALRSFGQTQTTLSFTMALRPFTLVPTESEGDFVQLITPMRTAN</sequence>
<feature type="domain" description="DNA polymerase III beta sliding clamp C-terminal" evidence="13">
    <location>
        <begin position="254"/>
        <end position="378"/>
    </location>
</feature>
<dbReference type="Gene3D" id="3.10.150.10">
    <property type="entry name" value="DNA Polymerase III, subunit A, domain 2"/>
    <property type="match status" value="1"/>
</dbReference>
<evidence type="ECO:0000259" key="12">
    <source>
        <dbReference type="Pfam" id="PF02767"/>
    </source>
</evidence>
<comment type="caution">
    <text evidence="14">The sequence shown here is derived from an EMBL/GenBank/DDBJ whole genome shotgun (WGS) entry which is preliminary data.</text>
</comment>
<organism evidence="14 15">
    <name type="scientific">Ligilactobacillus agilis DSM 20509</name>
    <dbReference type="NCBI Taxonomy" id="1423718"/>
    <lineage>
        <taxon>Bacteria</taxon>
        <taxon>Bacillati</taxon>
        <taxon>Bacillota</taxon>
        <taxon>Bacilli</taxon>
        <taxon>Lactobacillales</taxon>
        <taxon>Lactobacillaceae</taxon>
        <taxon>Ligilactobacillus</taxon>
    </lineage>
</organism>
<dbReference type="Pfam" id="PF02768">
    <property type="entry name" value="DNA_pol3_beta_3"/>
    <property type="match status" value="1"/>
</dbReference>
<feature type="domain" description="DNA polymerase III beta sliding clamp N-terminal" evidence="11">
    <location>
        <begin position="1"/>
        <end position="127"/>
    </location>
</feature>
<dbReference type="PIRSF" id="PIRSF000804">
    <property type="entry name" value="DNA_pol_III_b"/>
    <property type="match status" value="1"/>
</dbReference>
<dbReference type="Proteomes" id="UP000051008">
    <property type="component" value="Unassembled WGS sequence"/>
</dbReference>
<evidence type="ECO:0000259" key="11">
    <source>
        <dbReference type="Pfam" id="PF00712"/>
    </source>
</evidence>
<dbReference type="GO" id="GO:0003677">
    <property type="term" value="F:DNA binding"/>
    <property type="evidence" value="ECO:0007669"/>
    <property type="project" value="UniProtKB-UniRule"/>
</dbReference>
<dbReference type="RefSeq" id="WP_056975572.1">
    <property type="nucleotide sequence ID" value="NZ_AYYP01000001.1"/>
</dbReference>
<dbReference type="Pfam" id="PF00712">
    <property type="entry name" value="DNA_pol3_beta"/>
    <property type="match status" value="1"/>
</dbReference>
<feature type="domain" description="DNA polymerase III beta sliding clamp central" evidence="12">
    <location>
        <begin position="136"/>
        <end position="251"/>
    </location>
</feature>
<dbReference type="InterPro" id="IPR022637">
    <property type="entry name" value="DNA_polIII_beta_cen"/>
</dbReference>
<dbReference type="GO" id="GO:0009360">
    <property type="term" value="C:DNA polymerase III complex"/>
    <property type="evidence" value="ECO:0007669"/>
    <property type="project" value="InterPro"/>
</dbReference>
<dbReference type="InterPro" id="IPR022635">
    <property type="entry name" value="DNA_polIII_beta_C"/>
</dbReference>
<evidence type="ECO:0000256" key="7">
    <source>
        <dbReference type="ARBA" id="ARBA00022705"/>
    </source>
</evidence>
<dbReference type="InterPro" id="IPR022634">
    <property type="entry name" value="DNA_polIII_beta_N"/>
</dbReference>
<evidence type="ECO:0000313" key="15">
    <source>
        <dbReference type="Proteomes" id="UP000051008"/>
    </source>
</evidence>
<comment type="subunit">
    <text evidence="10">Forms a ring-shaped head-to-tail homodimer around DNA.</text>
</comment>
<evidence type="ECO:0000259" key="13">
    <source>
        <dbReference type="Pfam" id="PF02768"/>
    </source>
</evidence>
<dbReference type="GO" id="GO:0003887">
    <property type="term" value="F:DNA-directed DNA polymerase activity"/>
    <property type="evidence" value="ECO:0007669"/>
    <property type="project" value="UniProtKB-UniRule"/>
</dbReference>
<dbReference type="GO" id="GO:0008408">
    <property type="term" value="F:3'-5' exonuclease activity"/>
    <property type="evidence" value="ECO:0007669"/>
    <property type="project" value="InterPro"/>
</dbReference>
<comment type="function">
    <text evidence="10">Confers DNA tethering and processivity to DNA polymerases and other proteins. Acts as a clamp, forming a ring around DNA (a reaction catalyzed by the clamp-loading complex) which diffuses in an ATP-independent manner freely and bidirectionally along dsDNA. Initially characterized for its ability to contact the catalytic subunit of DNA polymerase III (Pol III), a complex, multichain enzyme responsible for most of the replicative synthesis in bacteria; Pol III exhibits 3'-5' exonuclease proofreading activity. The beta chain is required for initiation of replication as well as for processivity of DNA replication.</text>
</comment>
<dbReference type="EMBL" id="AYYP01000001">
    <property type="protein sequence ID" value="KRM66499.1"/>
    <property type="molecule type" value="Genomic_DNA"/>
</dbReference>
<dbReference type="SUPFAM" id="SSF55979">
    <property type="entry name" value="DNA clamp"/>
    <property type="match status" value="3"/>
</dbReference>
<dbReference type="GO" id="GO:0005737">
    <property type="term" value="C:cytoplasm"/>
    <property type="evidence" value="ECO:0007669"/>
    <property type="project" value="UniProtKB-SubCell"/>
</dbReference>
<reference evidence="14 15" key="1">
    <citation type="journal article" date="2015" name="Genome Announc.">
        <title>Expanding the biotechnology potential of lactobacilli through comparative genomics of 213 strains and associated genera.</title>
        <authorList>
            <person name="Sun Z."/>
            <person name="Harris H.M."/>
            <person name="McCann A."/>
            <person name="Guo C."/>
            <person name="Argimon S."/>
            <person name="Zhang W."/>
            <person name="Yang X."/>
            <person name="Jeffery I.B."/>
            <person name="Cooney J.C."/>
            <person name="Kagawa T.F."/>
            <person name="Liu W."/>
            <person name="Song Y."/>
            <person name="Salvetti E."/>
            <person name="Wrobel A."/>
            <person name="Rasinkangas P."/>
            <person name="Parkhill J."/>
            <person name="Rea M.C."/>
            <person name="O'Sullivan O."/>
            <person name="Ritari J."/>
            <person name="Douillard F.P."/>
            <person name="Paul Ross R."/>
            <person name="Yang R."/>
            <person name="Briner A.E."/>
            <person name="Felis G.E."/>
            <person name="de Vos W.M."/>
            <person name="Barrangou R."/>
            <person name="Klaenhammer T.R."/>
            <person name="Caufield P.W."/>
            <person name="Cui Y."/>
            <person name="Zhang H."/>
            <person name="O'Toole P.W."/>
        </authorList>
    </citation>
    <scope>NUCLEOTIDE SEQUENCE [LARGE SCALE GENOMIC DNA]</scope>
    <source>
        <strain evidence="14 15">DSM 20509</strain>
    </source>
</reference>
<dbReference type="NCBIfam" id="TIGR00663">
    <property type="entry name" value="dnan"/>
    <property type="match status" value="1"/>
</dbReference>
<evidence type="ECO:0000256" key="2">
    <source>
        <dbReference type="ARBA" id="ARBA00010752"/>
    </source>
</evidence>
<evidence type="ECO:0000256" key="4">
    <source>
        <dbReference type="ARBA" id="ARBA00022490"/>
    </source>
</evidence>
<dbReference type="SMART" id="SM00480">
    <property type="entry name" value="POL3Bc"/>
    <property type="match status" value="1"/>
</dbReference>
<evidence type="ECO:0000256" key="6">
    <source>
        <dbReference type="ARBA" id="ARBA00022695"/>
    </source>
</evidence>
<evidence type="ECO:0000256" key="10">
    <source>
        <dbReference type="PIRNR" id="PIRNR000804"/>
    </source>
</evidence>
<evidence type="ECO:0000256" key="3">
    <source>
        <dbReference type="ARBA" id="ARBA00021035"/>
    </source>
</evidence>
<dbReference type="OrthoDB" id="8421503at2"/>
<comment type="subcellular location">
    <subcellularLocation>
        <location evidence="1 10">Cytoplasm</location>
    </subcellularLocation>
</comment>
<dbReference type="PANTHER" id="PTHR30478:SF0">
    <property type="entry name" value="BETA SLIDING CLAMP"/>
    <property type="match status" value="1"/>
</dbReference>
<keyword evidence="8 10" id="KW-0239">DNA-directed DNA polymerase</keyword>
<proteinExistence type="inferred from homology"/>
<evidence type="ECO:0000256" key="9">
    <source>
        <dbReference type="ARBA" id="ARBA00023125"/>
    </source>
</evidence>
<comment type="similarity">
    <text evidence="2 10">Belongs to the beta sliding clamp family.</text>
</comment>
<keyword evidence="5 10" id="KW-0808">Transferase</keyword>
<gene>
    <name evidence="14" type="ORF">FC14_GL002004</name>
</gene>
<dbReference type="GO" id="GO:0006271">
    <property type="term" value="P:DNA strand elongation involved in DNA replication"/>
    <property type="evidence" value="ECO:0007669"/>
    <property type="project" value="TreeGrafter"/>
</dbReference>
<dbReference type="CDD" id="cd00140">
    <property type="entry name" value="beta_clamp"/>
    <property type="match status" value="1"/>
</dbReference>
<evidence type="ECO:0000313" key="14">
    <source>
        <dbReference type="EMBL" id="KRM66499.1"/>
    </source>
</evidence>
<dbReference type="PANTHER" id="PTHR30478">
    <property type="entry name" value="DNA POLYMERASE III SUBUNIT BETA"/>
    <property type="match status" value="1"/>
</dbReference>
<evidence type="ECO:0000256" key="5">
    <source>
        <dbReference type="ARBA" id="ARBA00022679"/>
    </source>
</evidence>
<keyword evidence="9" id="KW-0238">DNA-binding</keyword>
<dbReference type="Pfam" id="PF02767">
    <property type="entry name" value="DNA_pol3_beta_2"/>
    <property type="match status" value="1"/>
</dbReference>
<dbReference type="InterPro" id="IPR046938">
    <property type="entry name" value="DNA_clamp_sf"/>
</dbReference>
<evidence type="ECO:0000256" key="1">
    <source>
        <dbReference type="ARBA" id="ARBA00004496"/>
    </source>
</evidence>
<evidence type="ECO:0000256" key="8">
    <source>
        <dbReference type="ARBA" id="ARBA00022932"/>
    </source>
</evidence>
<protein>
    <recommendedName>
        <fullName evidence="3 10">Beta sliding clamp</fullName>
    </recommendedName>
</protein>